<dbReference type="GO" id="GO:0005886">
    <property type="term" value="C:plasma membrane"/>
    <property type="evidence" value="ECO:0007669"/>
    <property type="project" value="TreeGrafter"/>
</dbReference>
<sequence length="260" mass="27811">MLLVLSAITLLTLDFRGFGPLDTVQRGFRNVFAPVRSGIEMVLSPATDAGHGIFDYGSLKDENRRLREEIDALKGAQLQSEVDRETLKRLLAQINSEYVGNYPRVVARVVAGSIGNFDEYSVEIDKGSNAGLVKDMPVVTSAGLVGRLVEVYATRSRMQLITSPQFAVGVRVGQEVSLAKGTGSGNPLSAKASIPIDAPVQVGDPVLTNGQDRSKFPPDIPMGRVKTVDRSSGTVALEIEPVTNVANLDFVAVILFGGAR</sequence>
<evidence type="ECO:0000313" key="6">
    <source>
        <dbReference type="EMBL" id="CAB4757280.1"/>
    </source>
</evidence>
<dbReference type="Pfam" id="PF04085">
    <property type="entry name" value="MreC"/>
    <property type="match status" value="1"/>
</dbReference>
<organism evidence="8">
    <name type="scientific">freshwater metagenome</name>
    <dbReference type="NCBI Taxonomy" id="449393"/>
    <lineage>
        <taxon>unclassified sequences</taxon>
        <taxon>metagenomes</taxon>
        <taxon>ecological metagenomes</taxon>
    </lineage>
</organism>
<dbReference type="EMBL" id="CAFBOS010000080">
    <property type="protein sequence ID" value="CAB4997720.1"/>
    <property type="molecule type" value="Genomic_DNA"/>
</dbReference>
<evidence type="ECO:0000259" key="5">
    <source>
        <dbReference type="Pfam" id="PF04085"/>
    </source>
</evidence>
<evidence type="ECO:0000256" key="4">
    <source>
        <dbReference type="ARBA" id="ARBA00032089"/>
    </source>
</evidence>
<comment type="similarity">
    <text evidence="1">Belongs to the MreC family.</text>
</comment>
<gene>
    <name evidence="6" type="ORF">UFOPK2754_02184</name>
    <name evidence="7" type="ORF">UFOPK3139_02341</name>
    <name evidence="8" type="ORF">UFOPK3543_00901</name>
    <name evidence="9" type="ORF">UFOPK3967_01437</name>
</gene>
<protein>
    <recommendedName>
        <fullName evidence="2">Cell shape-determining protein MreC</fullName>
    </recommendedName>
    <alternativeName>
        <fullName evidence="4">Cell shape protein MreC</fullName>
    </alternativeName>
</protein>
<proteinExistence type="inferred from homology"/>
<dbReference type="InterPro" id="IPR042175">
    <property type="entry name" value="Cell/Rod_MreC_2"/>
</dbReference>
<dbReference type="PANTHER" id="PTHR34138">
    <property type="entry name" value="CELL SHAPE-DETERMINING PROTEIN MREC"/>
    <property type="match status" value="1"/>
</dbReference>
<dbReference type="Gene3D" id="2.40.10.350">
    <property type="entry name" value="Rod shape-determining protein MreC, domain 2"/>
    <property type="match status" value="1"/>
</dbReference>
<accession>A0A6J7GAX8</accession>
<feature type="domain" description="Rod shape-determining protein MreC beta-barrel core" evidence="5">
    <location>
        <begin position="109"/>
        <end position="254"/>
    </location>
</feature>
<dbReference type="InterPro" id="IPR042177">
    <property type="entry name" value="Cell/Rod_1"/>
</dbReference>
<evidence type="ECO:0000313" key="8">
    <source>
        <dbReference type="EMBL" id="CAB4901710.1"/>
    </source>
</evidence>
<dbReference type="Gene3D" id="2.40.10.340">
    <property type="entry name" value="Rod shape-determining protein MreC, domain 1"/>
    <property type="match status" value="1"/>
</dbReference>
<dbReference type="EMBL" id="CAEZYR010000090">
    <property type="protein sequence ID" value="CAB4757280.1"/>
    <property type="molecule type" value="Genomic_DNA"/>
</dbReference>
<evidence type="ECO:0000256" key="1">
    <source>
        <dbReference type="ARBA" id="ARBA00009369"/>
    </source>
</evidence>
<evidence type="ECO:0000313" key="9">
    <source>
        <dbReference type="EMBL" id="CAB4997720.1"/>
    </source>
</evidence>
<dbReference type="AlphaFoldDB" id="A0A6J7GAX8"/>
<evidence type="ECO:0000256" key="3">
    <source>
        <dbReference type="ARBA" id="ARBA00022960"/>
    </source>
</evidence>
<dbReference type="EMBL" id="CAFBMH010000023">
    <property type="protein sequence ID" value="CAB4901710.1"/>
    <property type="molecule type" value="Genomic_DNA"/>
</dbReference>
<dbReference type="PANTHER" id="PTHR34138:SF1">
    <property type="entry name" value="CELL SHAPE-DETERMINING PROTEIN MREC"/>
    <property type="match status" value="1"/>
</dbReference>
<keyword evidence="3" id="KW-0133">Cell shape</keyword>
<dbReference type="EMBL" id="CAFABA010000116">
    <property type="protein sequence ID" value="CAB4835194.1"/>
    <property type="molecule type" value="Genomic_DNA"/>
</dbReference>
<dbReference type="GO" id="GO:0008360">
    <property type="term" value="P:regulation of cell shape"/>
    <property type="evidence" value="ECO:0007669"/>
    <property type="project" value="UniProtKB-KW"/>
</dbReference>
<name>A0A6J7GAX8_9ZZZZ</name>
<evidence type="ECO:0000313" key="7">
    <source>
        <dbReference type="EMBL" id="CAB4835194.1"/>
    </source>
</evidence>
<dbReference type="InterPro" id="IPR055342">
    <property type="entry name" value="MreC_beta-barrel_core"/>
</dbReference>
<reference evidence="8" key="1">
    <citation type="submission" date="2020-05" db="EMBL/GenBank/DDBJ databases">
        <authorList>
            <person name="Chiriac C."/>
            <person name="Salcher M."/>
            <person name="Ghai R."/>
            <person name="Kavagutti S V."/>
        </authorList>
    </citation>
    <scope>NUCLEOTIDE SEQUENCE</scope>
</reference>
<dbReference type="InterPro" id="IPR007221">
    <property type="entry name" value="MreC"/>
</dbReference>
<evidence type="ECO:0000256" key="2">
    <source>
        <dbReference type="ARBA" id="ARBA00013855"/>
    </source>
</evidence>
<dbReference type="PIRSF" id="PIRSF038471">
    <property type="entry name" value="MreC"/>
    <property type="match status" value="1"/>
</dbReference>